<reference evidence="14 15" key="3">
    <citation type="journal article" date="2011" name="Nat. Chem. Biol.">
        <title>Reveromycin A biosynthesis uses RevG and RevJ for stereospecific spiroacetal formation.</title>
        <authorList>
            <person name="Takahashi S."/>
            <person name="Toyoda A."/>
            <person name="Sekiyama Y."/>
            <person name="Takagi H."/>
            <person name="Nogawa T."/>
            <person name="Uramoto M."/>
            <person name="Suzuki R."/>
            <person name="Koshino H."/>
            <person name="Kumano T."/>
            <person name="Panthee S."/>
            <person name="Dairi T."/>
            <person name="Ishikawa J."/>
            <person name="Ikeda H."/>
            <person name="Sakaki Y."/>
            <person name="Osada H."/>
        </authorList>
    </citation>
    <scope>NUCLEOTIDE SEQUENCE [LARGE SCALE GENOMIC DNA]</scope>
    <source>
        <strain evidence="14 15">SN-593</strain>
    </source>
</reference>
<dbReference type="GO" id="GO:0035731">
    <property type="term" value="F:dinitrosyl-iron complex binding"/>
    <property type="evidence" value="ECO:0007669"/>
    <property type="project" value="UniProtKB-UniRule"/>
</dbReference>
<feature type="region of interest" description="Disordered" evidence="12">
    <location>
        <begin position="1"/>
        <end position="46"/>
    </location>
</feature>
<reference evidence="14 15" key="2">
    <citation type="journal article" date="2011" name="J. Antibiot.">
        <title>Furaquinocins I and J: novel polyketide isoprenoid hybrid compounds from Streptomyces reveromyceticus SN-593.</title>
        <authorList>
            <person name="Panthee S."/>
            <person name="Takahashi S."/>
            <person name="Takagi H."/>
            <person name="Nogawa T."/>
            <person name="Oowada E."/>
            <person name="Uramoto M."/>
            <person name="Osada H."/>
        </authorList>
    </citation>
    <scope>NUCLEOTIDE SEQUENCE [LARGE SCALE GENOMIC DNA]</scope>
    <source>
        <strain evidence="14 15">SN-593</strain>
    </source>
</reference>
<evidence type="ECO:0000256" key="2">
    <source>
        <dbReference type="ARBA" id="ARBA00006597"/>
    </source>
</evidence>
<dbReference type="GO" id="GO:0051539">
    <property type="term" value="F:4 iron, 4 sulfur cluster binding"/>
    <property type="evidence" value="ECO:0007669"/>
    <property type="project" value="UniProtKB-UniRule"/>
</dbReference>
<protein>
    <recommendedName>
        <fullName evidence="11">Transcriptional regulator WhiB</fullName>
    </recommendedName>
</protein>
<comment type="function">
    <text evidence="11">Acts as a transcriptional regulator. Probably redox-responsive. The apo- but not holo-form probably binds DNA.</text>
</comment>
<feature type="compositionally biased region" description="Low complexity" evidence="12">
    <location>
        <begin position="13"/>
        <end position="31"/>
    </location>
</feature>
<comment type="subcellular location">
    <subcellularLocation>
        <location evidence="1 11">Cytoplasm</location>
    </subcellularLocation>
</comment>
<gene>
    <name evidence="11" type="primary">whiB</name>
    <name evidence="14" type="ORF">RVR_6797</name>
</gene>
<evidence type="ECO:0000259" key="13">
    <source>
        <dbReference type="PROSITE" id="PS51674"/>
    </source>
</evidence>
<keyword evidence="7 11" id="KW-0805">Transcription regulation</keyword>
<reference evidence="14 15" key="4">
    <citation type="journal article" date="2020" name="Sci. Rep.">
        <title>beta-carboline chemical signals induce reveromycin production through a LuxR family regulator in Streptomyces sp. SN-593.</title>
        <authorList>
            <person name="Panthee S."/>
            <person name="Kito N."/>
            <person name="Hayashi T."/>
            <person name="Shimizu T."/>
            <person name="Ishikawa J."/>
            <person name="Hamamoto H."/>
            <person name="Osada H."/>
            <person name="Takahashi S."/>
        </authorList>
    </citation>
    <scope>NUCLEOTIDE SEQUENCE [LARGE SCALE GENOMIC DNA]</scope>
    <source>
        <strain evidence="14 15">SN-593</strain>
    </source>
</reference>
<evidence type="ECO:0000256" key="4">
    <source>
        <dbReference type="ARBA" id="ARBA00022723"/>
    </source>
</evidence>
<reference evidence="14 15" key="1">
    <citation type="journal article" date="2010" name="J. Bacteriol.">
        <title>Biochemical characterization of a novel indole prenyltransferase from Streptomyces sp. SN-593.</title>
        <authorList>
            <person name="Takahashi S."/>
            <person name="Takagi H."/>
            <person name="Toyoda A."/>
            <person name="Uramoto M."/>
            <person name="Nogawa T."/>
            <person name="Ueki M."/>
            <person name="Sakaki Y."/>
            <person name="Osada H."/>
        </authorList>
    </citation>
    <scope>NUCLEOTIDE SEQUENCE [LARGE SCALE GENOMIC DNA]</scope>
    <source>
        <strain evidence="14 15">SN-593</strain>
    </source>
</reference>
<evidence type="ECO:0000256" key="7">
    <source>
        <dbReference type="ARBA" id="ARBA00023015"/>
    </source>
</evidence>
<dbReference type="PANTHER" id="PTHR38839">
    <property type="entry name" value="TRANSCRIPTIONAL REGULATOR WHID-RELATED"/>
    <property type="match status" value="1"/>
</dbReference>
<sequence>MHSAPHDTSGLQPDLTGTPTGDPTDHPPLGTIAGDPSTDPPENTLLPLTELDDEIERLGVPVPCRTYDPEVFFAESPADVEYAKSLCQTCPVREACLAGAKDRREPWGVWGGELFIQGVVVPRKRPRGRPRKNAVAA</sequence>
<dbReference type="AlphaFoldDB" id="A0A7U3VQM4"/>
<dbReference type="EMBL" id="AP018365">
    <property type="protein sequence ID" value="BBA99950.1"/>
    <property type="molecule type" value="Genomic_DNA"/>
</dbReference>
<comment type="PTM">
    <text evidence="11">Upon Fe-S cluster removal intramolecular disulfide bonds are formed.</text>
</comment>
<dbReference type="GO" id="GO:0045454">
    <property type="term" value="P:cell redox homeostasis"/>
    <property type="evidence" value="ECO:0007669"/>
    <property type="project" value="TreeGrafter"/>
</dbReference>
<comment type="cofactor">
    <cofactor evidence="11">
        <name>[4Fe-4S] cluster</name>
        <dbReference type="ChEBI" id="CHEBI:49883"/>
    </cofactor>
    <text evidence="11">Binds 1 [4Fe-4S] cluster per subunit. Following nitrosylation of the [4Fe-4S] cluster binds 1 [4Fe-8(NO)] cluster per subunit.</text>
</comment>
<dbReference type="InterPro" id="IPR017956">
    <property type="entry name" value="AT_hook_DNA-bd_motif"/>
</dbReference>
<keyword evidence="6 11" id="KW-0411">Iron-sulfur</keyword>
<evidence type="ECO:0000256" key="11">
    <source>
        <dbReference type="HAMAP-Rule" id="MF_01479"/>
    </source>
</evidence>
<evidence type="ECO:0000256" key="8">
    <source>
        <dbReference type="ARBA" id="ARBA00023125"/>
    </source>
</evidence>
<evidence type="ECO:0000313" key="15">
    <source>
        <dbReference type="Proteomes" id="UP000595703"/>
    </source>
</evidence>
<keyword evidence="5 11" id="KW-0408">Iron</keyword>
<feature type="binding site" evidence="11">
    <location>
        <position position="96"/>
    </location>
    <ligand>
        <name>[4Fe-4S] cluster</name>
        <dbReference type="ChEBI" id="CHEBI:49883"/>
    </ligand>
</feature>
<dbReference type="InterPro" id="IPR034768">
    <property type="entry name" value="4FE4S_WBL"/>
</dbReference>
<organism evidence="14 15">
    <name type="scientific">Actinacidiphila reveromycinica</name>
    <dbReference type="NCBI Taxonomy" id="659352"/>
    <lineage>
        <taxon>Bacteria</taxon>
        <taxon>Bacillati</taxon>
        <taxon>Actinomycetota</taxon>
        <taxon>Actinomycetes</taxon>
        <taxon>Kitasatosporales</taxon>
        <taxon>Streptomycetaceae</taxon>
        <taxon>Actinacidiphila</taxon>
    </lineage>
</organism>
<keyword evidence="3 11" id="KW-0004">4Fe-4S</keyword>
<keyword evidence="11" id="KW-0963">Cytoplasm</keyword>
<keyword evidence="9 11" id="KW-1015">Disulfide bond</keyword>
<dbReference type="PANTHER" id="PTHR38839:SF2">
    <property type="entry name" value="TRANSCRIPTIONAL REGULATOR WHIB7-RELATED"/>
    <property type="match status" value="1"/>
</dbReference>
<dbReference type="GO" id="GO:0046872">
    <property type="term" value="F:metal ion binding"/>
    <property type="evidence" value="ECO:0007669"/>
    <property type="project" value="UniProtKB-KW"/>
</dbReference>
<evidence type="ECO:0000256" key="5">
    <source>
        <dbReference type="ARBA" id="ARBA00023004"/>
    </source>
</evidence>
<evidence type="ECO:0000256" key="12">
    <source>
        <dbReference type="SAM" id="MobiDB-lite"/>
    </source>
</evidence>
<keyword evidence="15" id="KW-1185">Reference proteome</keyword>
<dbReference type="Pfam" id="PF02467">
    <property type="entry name" value="Whib"/>
    <property type="match status" value="1"/>
</dbReference>
<evidence type="ECO:0000256" key="10">
    <source>
        <dbReference type="ARBA" id="ARBA00023163"/>
    </source>
</evidence>
<dbReference type="Pfam" id="PF02178">
    <property type="entry name" value="AT_hook"/>
    <property type="match status" value="1"/>
</dbReference>
<dbReference type="GO" id="GO:0003677">
    <property type="term" value="F:DNA binding"/>
    <property type="evidence" value="ECO:0007669"/>
    <property type="project" value="UniProtKB-UniRule"/>
</dbReference>
<keyword evidence="10 11" id="KW-0804">Transcription</keyword>
<feature type="binding site" evidence="11">
    <location>
        <position position="87"/>
    </location>
    <ligand>
        <name>[4Fe-4S] cluster</name>
        <dbReference type="ChEBI" id="CHEBI:49883"/>
    </ligand>
</feature>
<evidence type="ECO:0000256" key="9">
    <source>
        <dbReference type="ARBA" id="ARBA00023157"/>
    </source>
</evidence>
<evidence type="ECO:0000256" key="6">
    <source>
        <dbReference type="ARBA" id="ARBA00023014"/>
    </source>
</evidence>
<dbReference type="PROSITE" id="PS51674">
    <property type="entry name" value="4FE4S_WBL"/>
    <property type="match status" value="1"/>
</dbReference>
<comment type="PTM">
    <text evidence="11">The Fe-S cluster can be nitrosylated by nitric oxide (NO).</text>
</comment>
<feature type="binding site" evidence="11">
    <location>
        <position position="64"/>
    </location>
    <ligand>
        <name>[4Fe-4S] cluster</name>
        <dbReference type="ChEBI" id="CHEBI:49883"/>
    </ligand>
</feature>
<keyword evidence="4 11" id="KW-0479">Metal-binding</keyword>
<dbReference type="HAMAP" id="MF_01479">
    <property type="entry name" value="WhiB"/>
    <property type="match status" value="1"/>
</dbReference>
<feature type="domain" description="4Fe-4S Wbl-type" evidence="13">
    <location>
        <begin position="63"/>
        <end position="120"/>
    </location>
</feature>
<dbReference type="Proteomes" id="UP000595703">
    <property type="component" value="Chromosome"/>
</dbReference>
<evidence type="ECO:0000256" key="1">
    <source>
        <dbReference type="ARBA" id="ARBA00004496"/>
    </source>
</evidence>
<evidence type="ECO:0000256" key="3">
    <source>
        <dbReference type="ARBA" id="ARBA00022485"/>
    </source>
</evidence>
<keyword evidence="8 11" id="KW-0238">DNA-binding</keyword>
<comment type="similarity">
    <text evidence="2 11">Belongs to the WhiB family.</text>
</comment>
<dbReference type="GO" id="GO:0005737">
    <property type="term" value="C:cytoplasm"/>
    <property type="evidence" value="ECO:0007669"/>
    <property type="project" value="UniProtKB-SubCell"/>
</dbReference>
<feature type="binding site" evidence="11">
    <location>
        <position position="90"/>
    </location>
    <ligand>
        <name>[4Fe-4S] cluster</name>
        <dbReference type="ChEBI" id="CHEBI:49883"/>
    </ligand>
</feature>
<proteinExistence type="inferred from homology"/>
<name>A0A7U3VQM4_9ACTN</name>
<evidence type="ECO:0000313" key="14">
    <source>
        <dbReference type="EMBL" id="BBA99950.1"/>
    </source>
</evidence>
<accession>A0A7U3VQM4</accession>
<dbReference type="KEGG" id="arev:RVR_6797"/>
<dbReference type="GO" id="GO:0045892">
    <property type="term" value="P:negative regulation of DNA-templated transcription"/>
    <property type="evidence" value="ECO:0007669"/>
    <property type="project" value="TreeGrafter"/>
</dbReference>
<dbReference type="GO" id="GO:0047134">
    <property type="term" value="F:protein-disulfide reductase [NAD(P)H] activity"/>
    <property type="evidence" value="ECO:0007669"/>
    <property type="project" value="TreeGrafter"/>
</dbReference>
<dbReference type="InterPro" id="IPR003482">
    <property type="entry name" value="Whib"/>
</dbReference>